<dbReference type="EMBL" id="CP104013">
    <property type="protein sequence ID" value="UYP47001.1"/>
    <property type="molecule type" value="Genomic_DNA"/>
</dbReference>
<accession>A0ABY6HUA9</accession>
<proteinExistence type="inferred from homology"/>
<evidence type="ECO:0000313" key="6">
    <source>
        <dbReference type="Proteomes" id="UP001208689"/>
    </source>
</evidence>
<dbReference type="Pfam" id="PF06050">
    <property type="entry name" value="HGD-D"/>
    <property type="match status" value="1"/>
</dbReference>
<gene>
    <name evidence="5" type="ORF">NEF87_003286</name>
</gene>
<keyword evidence="3" id="KW-0408">Iron</keyword>
<evidence type="ECO:0008006" key="7">
    <source>
        <dbReference type="Google" id="ProtNLM"/>
    </source>
</evidence>
<dbReference type="Gene3D" id="3.40.50.11900">
    <property type="match status" value="1"/>
</dbReference>
<dbReference type="Gene3D" id="1.20.1270.370">
    <property type="match status" value="1"/>
</dbReference>
<comment type="similarity">
    <text evidence="1">Belongs to the FldB/FldC dehydratase alpha/beta subunit family.</text>
</comment>
<protein>
    <recommendedName>
        <fullName evidence="7">2-hydroxyacyl-CoA dehydratase</fullName>
    </recommendedName>
</protein>
<evidence type="ECO:0000256" key="1">
    <source>
        <dbReference type="ARBA" id="ARBA00005806"/>
    </source>
</evidence>
<dbReference type="InterPro" id="IPR010327">
    <property type="entry name" value="FldB/FldC_alpha/beta"/>
</dbReference>
<sequence length="350" mass="40142">MTENTTPILAYFDSSHDCPEELIMAAGFHPYKILGDVHTSTDLGDQYLSNFFCPAARSMLSDALINAAKWQGIVVAHGCDATNRHFDVWKKHVPTPFIYWVNSPLNMNETGKKFFKVELKRMAKTLEDQFQIDITPAKIESAIQESNTLKKLMQSLATLRATKDISNREYFTMCQKSVQQDKKSLFSELKTLLKDWQERAPFPSSKKKIFLTGSDITYGEWMDLLDECNLRVVRDDLSIGERYFATLISENMGNDVLDRLIEYYFTIPRPATKNPPDLRASYILEGMKSNNLAGVLSQNLKFCEPYAFDSVYTVQQVKDAGYQIMHLEREFTADIDHQLKTRIEAFGEML</sequence>
<evidence type="ECO:0000256" key="2">
    <source>
        <dbReference type="ARBA" id="ARBA00022723"/>
    </source>
</evidence>
<evidence type="ECO:0000313" key="5">
    <source>
        <dbReference type="EMBL" id="UYP47001.1"/>
    </source>
</evidence>
<keyword evidence="6" id="KW-1185">Reference proteome</keyword>
<reference evidence="5" key="1">
    <citation type="submission" date="2022-09" db="EMBL/GenBank/DDBJ databases">
        <title>Actin cytoskeleton and complex cell architecture in an #Asgard archaeon.</title>
        <authorList>
            <person name="Ponce Toledo R.I."/>
            <person name="Schleper C."/>
            <person name="Rodrigues Oliveira T."/>
            <person name="Wollweber F."/>
            <person name="Xu J."/>
            <person name="Rittmann S."/>
            <person name="Klingl A."/>
            <person name="Pilhofer M."/>
        </authorList>
    </citation>
    <scope>NUCLEOTIDE SEQUENCE</scope>
    <source>
        <strain evidence="5">B-35</strain>
    </source>
</reference>
<evidence type="ECO:0000256" key="4">
    <source>
        <dbReference type="ARBA" id="ARBA00023014"/>
    </source>
</evidence>
<dbReference type="PANTHER" id="PTHR30548">
    <property type="entry name" value="2-HYDROXYGLUTARYL-COA DEHYDRATASE, D-COMPONENT-RELATED"/>
    <property type="match status" value="1"/>
</dbReference>
<dbReference type="PANTHER" id="PTHR30548:SF5">
    <property type="entry name" value="SUBUNIT OF OXYGEN-SENSITIVE 2-HYDROXYISOCAPROYL-COA DEHYDRATASE"/>
    <property type="match status" value="1"/>
</dbReference>
<keyword evidence="4" id="KW-0411">Iron-sulfur</keyword>
<name>A0ABY6HUA9_9ARCH</name>
<dbReference type="Gene3D" id="3.40.50.11890">
    <property type="match status" value="1"/>
</dbReference>
<organism evidence="5 6">
    <name type="scientific">Candidatus Lokiarchaeum ossiferum</name>
    <dbReference type="NCBI Taxonomy" id="2951803"/>
    <lineage>
        <taxon>Archaea</taxon>
        <taxon>Promethearchaeati</taxon>
        <taxon>Promethearchaeota</taxon>
        <taxon>Promethearchaeia</taxon>
        <taxon>Promethearchaeales</taxon>
        <taxon>Promethearchaeaceae</taxon>
        <taxon>Candidatus Lokiarchaeum</taxon>
    </lineage>
</organism>
<dbReference type="Proteomes" id="UP001208689">
    <property type="component" value="Chromosome"/>
</dbReference>
<keyword evidence="2" id="KW-0479">Metal-binding</keyword>
<evidence type="ECO:0000256" key="3">
    <source>
        <dbReference type="ARBA" id="ARBA00023004"/>
    </source>
</evidence>